<keyword evidence="1" id="KW-1133">Transmembrane helix</keyword>
<evidence type="ECO:0000313" key="2">
    <source>
        <dbReference type="EMBL" id="MBA2227464.1"/>
    </source>
</evidence>
<feature type="transmembrane region" description="Helical" evidence="1">
    <location>
        <begin position="12"/>
        <end position="31"/>
    </location>
</feature>
<sequence length="108" mass="11402">MRLLLMLREITGWLLLAGGMLVFGLSLLLLLDQRVFEAVPAAGVGFIIFRGGIHLLKSALALRVVLQTSVPPAAARRSSLPGTSLAAISPPPVAILPRQDAARRQAVG</sequence>
<gene>
    <name evidence="2" type="ORF">H0921_14995</name>
</gene>
<protein>
    <submittedName>
        <fullName evidence="2">Uncharacterized protein</fullName>
    </submittedName>
</protein>
<proteinExistence type="predicted"/>
<dbReference type="Proteomes" id="UP000542342">
    <property type="component" value="Unassembled WGS sequence"/>
</dbReference>
<reference evidence="2 3" key="1">
    <citation type="submission" date="2020-07" db="EMBL/GenBank/DDBJ databases">
        <title>Thermogemmata thermophila gen. nov., sp. nov., a novel moderate thermophilic planctomycete from a Kamchatka hot spring.</title>
        <authorList>
            <person name="Elcheninov A.G."/>
            <person name="Podosokorskaya O.A."/>
            <person name="Kovaleva O.L."/>
            <person name="Novikov A."/>
            <person name="Bonch-Osmolovskaya E.A."/>
            <person name="Toshchakov S.V."/>
            <person name="Kublanov I.V."/>
        </authorList>
    </citation>
    <scope>NUCLEOTIDE SEQUENCE [LARGE SCALE GENOMIC DNA]</scope>
    <source>
        <strain evidence="2 3">2918</strain>
    </source>
</reference>
<keyword evidence="3" id="KW-1185">Reference proteome</keyword>
<evidence type="ECO:0000313" key="3">
    <source>
        <dbReference type="Proteomes" id="UP000542342"/>
    </source>
</evidence>
<keyword evidence="1" id="KW-0812">Transmembrane</keyword>
<comment type="caution">
    <text evidence="2">The sequence shown here is derived from an EMBL/GenBank/DDBJ whole genome shotgun (WGS) entry which is preliminary data.</text>
</comment>
<dbReference type="AlphaFoldDB" id="A0A7V8VG73"/>
<keyword evidence="1" id="KW-0472">Membrane</keyword>
<dbReference type="RefSeq" id="WP_194539326.1">
    <property type="nucleotide sequence ID" value="NZ_JACEFB010000014.1"/>
</dbReference>
<name>A0A7V8VG73_9BACT</name>
<dbReference type="EMBL" id="JACEFB010000014">
    <property type="protein sequence ID" value="MBA2227464.1"/>
    <property type="molecule type" value="Genomic_DNA"/>
</dbReference>
<organism evidence="2 3">
    <name type="scientific">Thermogemmata fonticola</name>
    <dbReference type="NCBI Taxonomy" id="2755323"/>
    <lineage>
        <taxon>Bacteria</taxon>
        <taxon>Pseudomonadati</taxon>
        <taxon>Planctomycetota</taxon>
        <taxon>Planctomycetia</taxon>
        <taxon>Gemmatales</taxon>
        <taxon>Gemmataceae</taxon>
        <taxon>Thermogemmata</taxon>
    </lineage>
</organism>
<accession>A0A7V8VG73</accession>
<evidence type="ECO:0000256" key="1">
    <source>
        <dbReference type="SAM" id="Phobius"/>
    </source>
</evidence>